<accession>A0A249PG35</accession>
<gene>
    <name evidence="1" type="ORF">SJ05684_c32550</name>
</gene>
<dbReference type="Proteomes" id="UP000217211">
    <property type="component" value="Chromosome"/>
</dbReference>
<reference evidence="1 2" key="1">
    <citation type="submission" date="2017-08" db="EMBL/GenBank/DDBJ databases">
        <title>Multipartite genome sequences of Sinorhizobium species nodulating soybeans.</title>
        <authorList>
            <person name="Tian C.F."/>
        </authorList>
    </citation>
    <scope>NUCLEOTIDE SEQUENCE [LARGE SCALE GENOMIC DNA]</scope>
    <source>
        <strain evidence="1 2">CCBAU 05684</strain>
    </source>
</reference>
<evidence type="ECO:0000313" key="2">
    <source>
        <dbReference type="Proteomes" id="UP000217211"/>
    </source>
</evidence>
<protein>
    <submittedName>
        <fullName evidence="1">Uncharacterized protein</fullName>
    </submittedName>
</protein>
<sequence>MIGSGIPCDAAEINLLQLPLCVSKWMTALWAIKRQKLP</sequence>
<dbReference type="EMBL" id="CP023067">
    <property type="protein sequence ID" value="ASY64677.1"/>
    <property type="molecule type" value="Genomic_DNA"/>
</dbReference>
<dbReference type="AlphaFoldDB" id="A0A249PG35"/>
<keyword evidence="2" id="KW-1185">Reference proteome</keyword>
<proteinExistence type="predicted"/>
<name>A0A249PG35_9HYPH</name>
<dbReference type="KEGG" id="esj:SJ05684_c32550"/>
<organism evidence="1 2">
    <name type="scientific">Sinorhizobium sojae CCBAU 05684</name>
    <dbReference type="NCBI Taxonomy" id="716928"/>
    <lineage>
        <taxon>Bacteria</taxon>
        <taxon>Pseudomonadati</taxon>
        <taxon>Pseudomonadota</taxon>
        <taxon>Alphaproteobacteria</taxon>
        <taxon>Hyphomicrobiales</taxon>
        <taxon>Rhizobiaceae</taxon>
        <taxon>Sinorhizobium/Ensifer group</taxon>
        <taxon>Sinorhizobium</taxon>
    </lineage>
</organism>
<evidence type="ECO:0000313" key="1">
    <source>
        <dbReference type="EMBL" id="ASY64677.1"/>
    </source>
</evidence>